<protein>
    <submittedName>
        <fullName evidence="1">Uncharacterized protein</fullName>
    </submittedName>
</protein>
<gene>
    <name evidence="1" type="ORF">S06H3_23923</name>
</gene>
<sequence>MKIRNLITSVFVLGFILSLLLIPCLAAQEKKQEEKAQESKPVFIPQEVKSAFEEGINIT</sequence>
<reference evidence="1" key="1">
    <citation type="journal article" date="2014" name="Front. Microbiol.">
        <title>High frequency of phylogenetically diverse reductive dehalogenase-homologous genes in deep subseafloor sedimentary metagenomes.</title>
        <authorList>
            <person name="Kawai M."/>
            <person name="Futagami T."/>
            <person name="Toyoda A."/>
            <person name="Takaki Y."/>
            <person name="Nishi S."/>
            <person name="Hori S."/>
            <person name="Arai W."/>
            <person name="Tsubouchi T."/>
            <person name="Morono Y."/>
            <person name="Uchiyama I."/>
            <person name="Ito T."/>
            <person name="Fujiyama A."/>
            <person name="Inagaki F."/>
            <person name="Takami H."/>
        </authorList>
    </citation>
    <scope>NUCLEOTIDE SEQUENCE</scope>
    <source>
        <strain evidence="1">Expedition CK06-06</strain>
    </source>
</reference>
<dbReference type="EMBL" id="BARV01013132">
    <property type="protein sequence ID" value="GAI11956.1"/>
    <property type="molecule type" value="Genomic_DNA"/>
</dbReference>
<feature type="non-terminal residue" evidence="1">
    <location>
        <position position="59"/>
    </location>
</feature>
<name>X1M1P3_9ZZZZ</name>
<proteinExistence type="predicted"/>
<accession>X1M1P3</accession>
<comment type="caution">
    <text evidence="1">The sequence shown here is derived from an EMBL/GenBank/DDBJ whole genome shotgun (WGS) entry which is preliminary data.</text>
</comment>
<evidence type="ECO:0000313" key="1">
    <source>
        <dbReference type="EMBL" id="GAI11956.1"/>
    </source>
</evidence>
<dbReference type="AlphaFoldDB" id="X1M1P3"/>
<organism evidence="1">
    <name type="scientific">marine sediment metagenome</name>
    <dbReference type="NCBI Taxonomy" id="412755"/>
    <lineage>
        <taxon>unclassified sequences</taxon>
        <taxon>metagenomes</taxon>
        <taxon>ecological metagenomes</taxon>
    </lineage>
</organism>